<dbReference type="HAMAP" id="MF_00972">
    <property type="entry name" value="tRNA_aden_deaminase"/>
    <property type="match status" value="1"/>
</dbReference>
<gene>
    <name evidence="12" type="ORF">DEO72_LG4g629</name>
</gene>
<feature type="compositionally biased region" description="Basic and acidic residues" evidence="10">
    <location>
        <begin position="1257"/>
        <end position="1266"/>
    </location>
</feature>
<dbReference type="Proteomes" id="UP000501690">
    <property type="component" value="Linkage Group LG4"/>
</dbReference>
<feature type="region of interest" description="Disordered" evidence="10">
    <location>
        <begin position="529"/>
        <end position="549"/>
    </location>
</feature>
<feature type="region of interest" description="Disordered" evidence="10">
    <location>
        <begin position="182"/>
        <end position="236"/>
    </location>
</feature>
<keyword evidence="13" id="KW-1185">Reference proteome</keyword>
<evidence type="ECO:0000256" key="7">
    <source>
        <dbReference type="ARBA" id="ARBA00022833"/>
    </source>
</evidence>
<dbReference type="GO" id="GO:0009507">
    <property type="term" value="C:chloroplast"/>
    <property type="evidence" value="ECO:0007669"/>
    <property type="project" value="TreeGrafter"/>
</dbReference>
<dbReference type="InterPro" id="IPR028883">
    <property type="entry name" value="tRNA_aden_deaminase"/>
</dbReference>
<feature type="domain" description="CMP/dCMP-type deaminase" evidence="11">
    <location>
        <begin position="1091"/>
        <end position="1213"/>
    </location>
</feature>
<dbReference type="InterPro" id="IPR002125">
    <property type="entry name" value="CMP_dCMP_dom"/>
</dbReference>
<feature type="compositionally biased region" description="Low complexity" evidence="10">
    <location>
        <begin position="1328"/>
        <end position="1355"/>
    </location>
</feature>
<feature type="region of interest" description="Disordered" evidence="10">
    <location>
        <begin position="887"/>
        <end position="927"/>
    </location>
</feature>
<dbReference type="GO" id="GO:0052717">
    <property type="term" value="F:tRNA-specific adenosine-34 deaminase activity"/>
    <property type="evidence" value="ECO:0007669"/>
    <property type="project" value="UniProtKB-EC"/>
</dbReference>
<evidence type="ECO:0000259" key="11">
    <source>
        <dbReference type="PROSITE" id="PS51747"/>
    </source>
</evidence>
<feature type="region of interest" description="Disordered" evidence="10">
    <location>
        <begin position="1253"/>
        <end position="1274"/>
    </location>
</feature>
<feature type="region of interest" description="Disordered" evidence="10">
    <location>
        <begin position="808"/>
        <end position="840"/>
    </location>
</feature>
<dbReference type="Gene3D" id="3.40.140.10">
    <property type="entry name" value="Cytidine Deaminase, domain 2"/>
    <property type="match status" value="1"/>
</dbReference>
<dbReference type="PROSITE" id="PS51747">
    <property type="entry name" value="CYT_DCMP_DEAMINASES_2"/>
    <property type="match status" value="1"/>
</dbReference>
<organism evidence="12 13">
    <name type="scientific">Vigna unguiculata</name>
    <name type="common">Cowpea</name>
    <dbReference type="NCBI Taxonomy" id="3917"/>
    <lineage>
        <taxon>Eukaryota</taxon>
        <taxon>Viridiplantae</taxon>
        <taxon>Streptophyta</taxon>
        <taxon>Embryophyta</taxon>
        <taxon>Tracheophyta</taxon>
        <taxon>Spermatophyta</taxon>
        <taxon>Magnoliopsida</taxon>
        <taxon>eudicotyledons</taxon>
        <taxon>Gunneridae</taxon>
        <taxon>Pentapetalae</taxon>
        <taxon>rosids</taxon>
        <taxon>fabids</taxon>
        <taxon>Fabales</taxon>
        <taxon>Fabaceae</taxon>
        <taxon>Papilionoideae</taxon>
        <taxon>50 kb inversion clade</taxon>
        <taxon>NPAAA clade</taxon>
        <taxon>indigoferoid/millettioid clade</taxon>
        <taxon>Phaseoleae</taxon>
        <taxon>Vigna</taxon>
    </lineage>
</organism>
<evidence type="ECO:0000256" key="9">
    <source>
        <dbReference type="SAM" id="Coils"/>
    </source>
</evidence>
<keyword evidence="5" id="KW-0479">Metal-binding</keyword>
<dbReference type="EC" id="3.5.4.33" evidence="3"/>
<evidence type="ECO:0000256" key="2">
    <source>
        <dbReference type="ARBA" id="ARBA00011738"/>
    </source>
</evidence>
<evidence type="ECO:0000256" key="6">
    <source>
        <dbReference type="ARBA" id="ARBA00022801"/>
    </source>
</evidence>
<feature type="compositionally biased region" description="Basic and acidic residues" evidence="10">
    <location>
        <begin position="215"/>
        <end position="234"/>
    </location>
</feature>
<evidence type="ECO:0000313" key="13">
    <source>
        <dbReference type="Proteomes" id="UP000501690"/>
    </source>
</evidence>
<sequence length="1555" mass="170212">MYNAYVSPTVYAVRCRETFSLSFNGYSNFCHERFDGTPSYCLSSCGCCDCCSASTYRVPVKSCLVNGLRQSALLQLSATRRLILGGGDYYLSRLPAYGFLRDCQELNSSVNEKTVCDVSRRSIKGRCIRATSQKGRKFSHSFSSDDVEAVLSLLNDEADKDAAICSKCKDVFSSKRMEAEKARKSLRREEHLNSGEKVKSEKAEDLKQHQSSTIELRREYKKPDNEREAFAKSENHRKRRNVSSCSSYYSLSSGDFGSELEAQDEIGLEELSLEYEKGEANGVEEQVKEQVKEEFKGQRDDSKKLLGVSNKEKYAFGEDIDWNLRKKSEKKLTQGTLRNTESAREQQDMYLGGFKTHESGHKRSSISQNQVNSEEDKSSTIDYLDKKTNKSYLQTVNRRKHQSIDVQESDCTEVKTSLLSQKEFSGREGKLEISEIPLKETTDEREKIVGSTSTPGKEILKSKTAFSGREGSLAISETLLQETNDTYKKNVGSSSTSQKDFIDRSSLKYTGNLRIEDSERTSSTKMKVMERKNVSSSVQGVEEQQRQKGEKIITQANVEDTSILKSRTRLKSMEENLNISSDSRGTWLQKDKRTTQSFQHRKGSEFVSTLSEGYASDEKQVSSSQKAYEKVRFIPKSKPTSVVRTRESSSQTDERIANLSLSDETTSREESSLQGSLNLVSGYGKHVTLAAGEEGGSATMLIPSSSEVGGGSAHVELTAGIASPNVFLETSKSGSSSLYDNSGRSSALHPDTLGSADLSEKSSTQFVDEFAERIRHEVTTSKAQEIEVIGPRLTLEVGGNQIYGLRQQGTEKDVQSKEHDSSHSGRFSGTKGPSDEIWDVTEPSIEQGLVAEETEISKETGKTVVARSGRSLWGIISDIVRLRWGSRAGSSTSAGRSAERNSPNKSESDTWFSGQEHEETTKTNVIDETSVLPQAIIYDKLKPGRHSDNKLKDKGKHLEIGSSSPNTLESGSMSVGASYTSGEENASWTEDNKDLKATTSATQNVEPISVPARGPSIAGENVRIGGSDMSGGAELVGPVKDFVAPSQSELSGSERKDGELKQRKLQRNKQVLRDRFDDWEEAYQRELEQRKIDEMFMKEALLEAKKAADTWEVPVGAVLVQHGKIIARGCNLVEELRDSTAHAEMICIREASNLLRTWRLSDTTLYVTLEPCPMCAGAILQARIDTLVWGAPNKLLGADGSWIRLFPDGGENVSEARGVPPAPVHPFHPKMKIRRGVLATECADAMQQFFQLRRKTKKEETPKDPSRLPVSHHHPSKILNKIHDVIYKRTKLSSFQPHHNIQHTMAVVFWTLALACLCFHLPSNAQAPATSPSSTTPPVATQPPTVVASPPTTTTTPPPTSPPPTTVPPVTPPPAPKVAPASPPQTPPQPPKPSPVSPPTSPPPLPPPPVATPPPLPPPKVAPTPAITPPAPAPVKATPAPAPAKPAPTPSPVPPPPTLAPTPVVEAPAPAPSSHKHRRHRHKHRRHQAPAPAPTIIRKSPPAPPDSTAESDTTPAPSPSLNLNASPPNQQLGRNMWATAGVAVAVFLAVTGYSC</sequence>
<feature type="compositionally biased region" description="Pro residues" evidence="10">
    <location>
        <begin position="1440"/>
        <end position="1460"/>
    </location>
</feature>
<feature type="region of interest" description="Disordered" evidence="10">
    <location>
        <begin position="637"/>
        <end position="672"/>
    </location>
</feature>
<dbReference type="FunFam" id="3.40.140.10:FF:000005">
    <property type="entry name" value="tRNA-specific adenosine deaminase"/>
    <property type="match status" value="1"/>
</dbReference>
<dbReference type="CDD" id="cd01285">
    <property type="entry name" value="nucleoside_deaminase"/>
    <property type="match status" value="1"/>
</dbReference>
<feature type="compositionally biased region" description="Basic and acidic residues" evidence="10">
    <location>
        <begin position="809"/>
        <end position="823"/>
    </location>
</feature>
<evidence type="ECO:0000256" key="5">
    <source>
        <dbReference type="ARBA" id="ARBA00022723"/>
    </source>
</evidence>
<feature type="compositionally biased region" description="Polar residues" evidence="10">
    <location>
        <begin position="900"/>
        <end position="913"/>
    </location>
</feature>
<feature type="region of interest" description="Disordered" evidence="10">
    <location>
        <begin position="355"/>
        <end position="382"/>
    </location>
</feature>
<evidence type="ECO:0000256" key="3">
    <source>
        <dbReference type="ARBA" id="ARBA00012740"/>
    </source>
</evidence>
<dbReference type="PANTHER" id="PTHR11079:SF179">
    <property type="entry name" value="TRNA(ADENINE(34)) DEAMINASE, CHLOROPLASTIC"/>
    <property type="match status" value="1"/>
</dbReference>
<comment type="catalytic activity">
    <reaction evidence="8">
        <text>adenosine(34) in tRNA + H2O + H(+) = inosine(34) in tRNA + NH4(+)</text>
        <dbReference type="Rhea" id="RHEA:43168"/>
        <dbReference type="Rhea" id="RHEA-COMP:10373"/>
        <dbReference type="Rhea" id="RHEA-COMP:10374"/>
        <dbReference type="ChEBI" id="CHEBI:15377"/>
        <dbReference type="ChEBI" id="CHEBI:15378"/>
        <dbReference type="ChEBI" id="CHEBI:28938"/>
        <dbReference type="ChEBI" id="CHEBI:74411"/>
        <dbReference type="ChEBI" id="CHEBI:82852"/>
        <dbReference type="EC" id="3.5.4.33"/>
    </reaction>
</comment>
<feature type="compositionally biased region" description="Low complexity" evidence="10">
    <location>
        <begin position="887"/>
        <end position="896"/>
    </location>
</feature>
<name>A0A4D6LMF0_VIGUN</name>
<proteinExistence type="inferred from homology"/>
<evidence type="ECO:0000256" key="8">
    <source>
        <dbReference type="ARBA" id="ARBA00048045"/>
    </source>
</evidence>
<dbReference type="InterPro" id="IPR016193">
    <property type="entry name" value="Cytidine_deaminase-like"/>
</dbReference>
<keyword evidence="7" id="KW-0862">Zinc</keyword>
<reference evidence="12 13" key="1">
    <citation type="submission" date="2019-04" db="EMBL/GenBank/DDBJ databases">
        <title>An improved genome assembly and genetic linkage map for asparagus bean, Vigna unguiculata ssp. sesquipedialis.</title>
        <authorList>
            <person name="Xia Q."/>
            <person name="Zhang R."/>
            <person name="Dong Y."/>
        </authorList>
    </citation>
    <scope>NUCLEOTIDE SEQUENCE [LARGE SCALE GENOMIC DNA]</scope>
    <source>
        <tissue evidence="12">Leaf</tissue>
    </source>
</reference>
<feature type="compositionally biased region" description="Basic residues" evidence="10">
    <location>
        <begin position="1474"/>
        <end position="1488"/>
    </location>
</feature>
<keyword evidence="4" id="KW-0819">tRNA processing</keyword>
<evidence type="ECO:0000256" key="10">
    <source>
        <dbReference type="SAM" id="MobiDB-lite"/>
    </source>
</evidence>
<comment type="subunit">
    <text evidence="2">Homodimer.</text>
</comment>
<feature type="region of interest" description="Disordered" evidence="10">
    <location>
        <begin position="943"/>
        <end position="989"/>
    </location>
</feature>
<dbReference type="Pfam" id="PF00383">
    <property type="entry name" value="dCMP_cyt_deam_1"/>
    <property type="match status" value="1"/>
</dbReference>
<dbReference type="PANTHER" id="PTHR11079">
    <property type="entry name" value="CYTOSINE DEAMINASE FAMILY MEMBER"/>
    <property type="match status" value="1"/>
</dbReference>
<keyword evidence="6" id="KW-0378">Hydrolase</keyword>
<dbReference type="EMBL" id="CP039348">
    <property type="protein sequence ID" value="QCD89683.1"/>
    <property type="molecule type" value="Genomic_DNA"/>
</dbReference>
<dbReference type="GO" id="GO:0046872">
    <property type="term" value="F:metal ion binding"/>
    <property type="evidence" value="ECO:0007669"/>
    <property type="project" value="UniProtKB-KW"/>
</dbReference>
<feature type="compositionally biased region" description="Low complexity" evidence="10">
    <location>
        <begin position="1519"/>
        <end position="1529"/>
    </location>
</feature>
<feature type="coiled-coil region" evidence="9">
    <location>
        <begin position="1062"/>
        <end position="1089"/>
    </location>
</feature>
<feature type="compositionally biased region" description="Basic and acidic residues" evidence="10">
    <location>
        <begin position="182"/>
        <end position="208"/>
    </location>
</feature>
<protein>
    <recommendedName>
        <fullName evidence="3">tRNA(adenine(34)) deaminase</fullName>
        <ecNumber evidence="3">3.5.4.33</ecNumber>
    </recommendedName>
</protein>
<keyword evidence="9" id="KW-0175">Coiled coil</keyword>
<comment type="cofactor">
    <cofactor evidence="1">
        <name>Zn(2+)</name>
        <dbReference type="ChEBI" id="CHEBI:29105"/>
    </cofactor>
</comment>
<feature type="compositionally biased region" description="Basic and acidic residues" evidence="10">
    <location>
        <begin position="943"/>
        <end position="959"/>
    </location>
</feature>
<feature type="region of interest" description="Disordered" evidence="10">
    <location>
        <begin position="1326"/>
        <end position="1529"/>
    </location>
</feature>
<evidence type="ECO:0000256" key="4">
    <source>
        <dbReference type="ARBA" id="ARBA00022694"/>
    </source>
</evidence>
<evidence type="ECO:0000313" key="12">
    <source>
        <dbReference type="EMBL" id="QCD89683.1"/>
    </source>
</evidence>
<feature type="compositionally biased region" description="Polar residues" evidence="10">
    <location>
        <begin position="961"/>
        <end position="989"/>
    </location>
</feature>
<feature type="compositionally biased region" description="Basic and acidic residues" evidence="10">
    <location>
        <begin position="644"/>
        <end position="656"/>
    </location>
</feature>
<dbReference type="SUPFAM" id="SSF53927">
    <property type="entry name" value="Cytidine deaminase-like"/>
    <property type="match status" value="1"/>
</dbReference>
<feature type="compositionally biased region" description="Pro residues" evidence="10">
    <location>
        <begin position="1356"/>
        <end position="1433"/>
    </location>
</feature>
<accession>A0A4D6LMF0</accession>
<dbReference type="PRINTS" id="PR01217">
    <property type="entry name" value="PRICHEXTENSN"/>
</dbReference>
<evidence type="ECO:0000256" key="1">
    <source>
        <dbReference type="ARBA" id="ARBA00001947"/>
    </source>
</evidence>
<dbReference type="GO" id="GO:0002100">
    <property type="term" value="P:tRNA wobble adenosine to inosine editing"/>
    <property type="evidence" value="ECO:0007669"/>
    <property type="project" value="InterPro"/>
</dbReference>